<evidence type="ECO:0000256" key="2">
    <source>
        <dbReference type="SAM" id="SignalP"/>
    </source>
</evidence>
<dbReference type="PANTHER" id="PTHR45631:SF198">
    <property type="entry name" value="PROTEIN KINASE DOMAIN-CONTAINING PROTEIN"/>
    <property type="match status" value="1"/>
</dbReference>
<dbReference type="Pfam" id="PF07714">
    <property type="entry name" value="PK_Tyr_Ser-Thr"/>
    <property type="match status" value="1"/>
</dbReference>
<dbReference type="PROSITE" id="PS50011">
    <property type="entry name" value="PROTEIN_KINASE_DOM"/>
    <property type="match status" value="1"/>
</dbReference>
<feature type="domain" description="Protein kinase" evidence="3">
    <location>
        <begin position="40"/>
        <end position="171"/>
    </location>
</feature>
<dbReference type="InterPro" id="IPR001245">
    <property type="entry name" value="Ser-Thr/Tyr_kinase_cat_dom"/>
</dbReference>
<gene>
    <name evidence="4" type="ORF">CSSPTR1EN2_LOCUS14620</name>
</gene>
<keyword evidence="2" id="KW-0732">Signal</keyword>
<feature type="signal peptide" evidence="2">
    <location>
        <begin position="1"/>
        <end position="16"/>
    </location>
</feature>
<organism evidence="4 5">
    <name type="scientific">Sphagnum troendelagicum</name>
    <dbReference type="NCBI Taxonomy" id="128251"/>
    <lineage>
        <taxon>Eukaryota</taxon>
        <taxon>Viridiplantae</taxon>
        <taxon>Streptophyta</taxon>
        <taxon>Embryophyta</taxon>
        <taxon>Bryophyta</taxon>
        <taxon>Sphagnophytina</taxon>
        <taxon>Sphagnopsida</taxon>
        <taxon>Sphagnales</taxon>
        <taxon>Sphagnaceae</taxon>
        <taxon>Sphagnum</taxon>
    </lineage>
</organism>
<keyword evidence="1" id="KW-0067">ATP-binding</keyword>
<dbReference type="InterPro" id="IPR017441">
    <property type="entry name" value="Protein_kinase_ATP_BS"/>
</dbReference>
<feature type="chain" id="PRO_5045826803" description="Protein kinase domain-containing protein" evidence="2">
    <location>
        <begin position="17"/>
        <end position="171"/>
    </location>
</feature>
<dbReference type="EMBL" id="OZ019895">
    <property type="protein sequence ID" value="CAK9219551.1"/>
    <property type="molecule type" value="Genomic_DNA"/>
</dbReference>
<dbReference type="SUPFAM" id="SSF56112">
    <property type="entry name" value="Protein kinase-like (PK-like)"/>
    <property type="match status" value="1"/>
</dbReference>
<dbReference type="PROSITE" id="PS00107">
    <property type="entry name" value="PROTEIN_KINASE_ATP"/>
    <property type="match status" value="1"/>
</dbReference>
<keyword evidence="1" id="KW-0547">Nucleotide-binding</keyword>
<dbReference type="InterPro" id="IPR000719">
    <property type="entry name" value="Prot_kinase_dom"/>
</dbReference>
<evidence type="ECO:0000313" key="4">
    <source>
        <dbReference type="EMBL" id="CAK9219551.1"/>
    </source>
</evidence>
<dbReference type="SMART" id="SM00219">
    <property type="entry name" value="TyrKc"/>
    <property type="match status" value="1"/>
</dbReference>
<evidence type="ECO:0000259" key="3">
    <source>
        <dbReference type="PROSITE" id="PS50011"/>
    </source>
</evidence>
<name>A0ABP0UDR4_9BRYO</name>
<feature type="binding site" evidence="1">
    <location>
        <position position="68"/>
    </location>
    <ligand>
        <name>ATP</name>
        <dbReference type="ChEBI" id="CHEBI:30616"/>
    </ligand>
</feature>
<dbReference type="PANTHER" id="PTHR45631">
    <property type="entry name" value="OS07G0107800 PROTEIN-RELATED"/>
    <property type="match status" value="1"/>
</dbReference>
<reference evidence="4" key="1">
    <citation type="submission" date="2024-02" db="EMBL/GenBank/DDBJ databases">
        <authorList>
            <consortium name="ELIXIR-Norway"/>
            <consortium name="Elixir Norway"/>
        </authorList>
    </citation>
    <scope>NUCLEOTIDE SEQUENCE</scope>
</reference>
<dbReference type="InterPro" id="IPR020635">
    <property type="entry name" value="Tyr_kinase_cat_dom"/>
</dbReference>
<dbReference type="InterPro" id="IPR011009">
    <property type="entry name" value="Kinase-like_dom_sf"/>
</dbReference>
<evidence type="ECO:0000313" key="5">
    <source>
        <dbReference type="Proteomes" id="UP001497512"/>
    </source>
</evidence>
<sequence length="171" mass="19239">MCQSIFALLLFVIALAFKGGIALNILTAAFTLTQIKQATENFKTTIGIGGFGEVYYGKLVNGQEIAVKTLSTTSHQTEQEFFNEIELLSMVHHKYLVSLVGYCLNQKHLMLVYEYMSGGDSRKRLHGDGVSRRPLSWKQRTRIILQVAEGTLYTSPNPIISDYIMEIQSNR</sequence>
<evidence type="ECO:0000256" key="1">
    <source>
        <dbReference type="PROSITE-ProRule" id="PRU10141"/>
    </source>
</evidence>
<dbReference type="Gene3D" id="1.10.510.10">
    <property type="entry name" value="Transferase(Phosphotransferase) domain 1"/>
    <property type="match status" value="1"/>
</dbReference>
<keyword evidence="5" id="KW-1185">Reference proteome</keyword>
<dbReference type="Proteomes" id="UP001497512">
    <property type="component" value="Chromosome 3"/>
</dbReference>
<proteinExistence type="predicted"/>
<protein>
    <recommendedName>
        <fullName evidence="3">Protein kinase domain-containing protein</fullName>
    </recommendedName>
</protein>
<accession>A0ABP0UDR4</accession>